<gene>
    <name evidence="3" type="ordered locus">TP03_0736</name>
</gene>
<dbReference type="InterPro" id="IPR035427">
    <property type="entry name" value="Tim10-like_dom_sf"/>
</dbReference>
<dbReference type="AlphaFoldDB" id="Q4MYV5"/>
<dbReference type="Gene3D" id="1.10.287.810">
    <property type="entry name" value="Mitochondrial import inner membrane translocase subunit tim13 like domains"/>
    <property type="match status" value="1"/>
</dbReference>
<dbReference type="KEGG" id="tpv:TP03_0736"/>
<sequence length="88" mass="10020">MDFSDSLSSSKDDKEKAEAFLALQKAVQSQKMTLKMLGVCFNKCVQTPGESLSTSQQSCIWNCAQRNIETQYFILKRLEGMVKNFEQK</sequence>
<dbReference type="GO" id="GO:0015031">
    <property type="term" value="P:protein transport"/>
    <property type="evidence" value="ECO:0007669"/>
    <property type="project" value="UniProtKB-KW"/>
</dbReference>
<dbReference type="EMBL" id="AAGK01000006">
    <property type="protein sequence ID" value="EAN30577.1"/>
    <property type="molecule type" value="Genomic_DNA"/>
</dbReference>
<evidence type="ECO:0000313" key="4">
    <source>
        <dbReference type="Proteomes" id="UP000001949"/>
    </source>
</evidence>
<dbReference type="FunCoup" id="Q4MYV5">
    <property type="interactions" value="31"/>
</dbReference>
<keyword evidence="1" id="KW-0143">Chaperone</keyword>
<name>Q4MYV5_THEPA</name>
<dbReference type="Proteomes" id="UP000001949">
    <property type="component" value="Unassembled WGS sequence"/>
</dbReference>
<keyword evidence="1" id="KW-0496">Mitochondrion</keyword>
<comment type="function">
    <text evidence="1">Mitochondrial intermembrane chaperone that participates in the import and insertion of some multi-pass transmembrane proteins into the mitochondrial inner membrane. Also required for the transfer of beta-barrel precursors from the TOM complex to the sorting and assembly machinery (SAM complex) of the outer membrane. Acts as a chaperone-like protein that protects the hydrophobic precursors from aggregation and guide them through the mitochondrial intermembrane space.</text>
</comment>
<dbReference type="GeneID" id="3499666"/>
<keyword evidence="1" id="KW-0813">Transport</keyword>
<keyword evidence="1" id="KW-1015">Disulfide bond</keyword>
<comment type="domain">
    <text evidence="1">The twin CX3C motif contains 4 conserved Cys residues that form 2 disulfide bonds in the mitochondrial intermembrane space.</text>
</comment>
<evidence type="ECO:0000313" key="3">
    <source>
        <dbReference type="EMBL" id="EAN30577.1"/>
    </source>
</evidence>
<keyword evidence="1" id="KW-0999">Mitochondrion inner membrane</keyword>
<comment type="similarity">
    <text evidence="1">Belongs to the small Tim family.</text>
</comment>
<comment type="subunit">
    <text evidence="1">Heterohexamer.</text>
</comment>
<organism evidence="3 4">
    <name type="scientific">Theileria parva</name>
    <name type="common">East coast fever infection agent</name>
    <dbReference type="NCBI Taxonomy" id="5875"/>
    <lineage>
        <taxon>Eukaryota</taxon>
        <taxon>Sar</taxon>
        <taxon>Alveolata</taxon>
        <taxon>Apicomplexa</taxon>
        <taxon>Aconoidasida</taxon>
        <taxon>Piroplasmida</taxon>
        <taxon>Theileriidae</taxon>
        <taxon>Theileria</taxon>
    </lineage>
</organism>
<keyword evidence="1" id="KW-0653">Protein transport</keyword>
<comment type="caution">
    <text evidence="3">The sequence shown here is derived from an EMBL/GenBank/DDBJ whole genome shotgun (WGS) entry which is preliminary data.</text>
</comment>
<dbReference type="VEuPathDB" id="PiroplasmaDB:TpMuguga_03g00736"/>
<protein>
    <recommendedName>
        <fullName evidence="1">Mitochondrial import inner membrane translocase subunit</fullName>
    </recommendedName>
</protein>
<dbReference type="Pfam" id="PF02953">
    <property type="entry name" value="zf-Tim10_DDP"/>
    <property type="match status" value="1"/>
</dbReference>
<dbReference type="OMA" id="CFNKCVP"/>
<feature type="domain" description="Tim10-like" evidence="2">
    <location>
        <begin position="24"/>
        <end position="79"/>
    </location>
</feature>
<proteinExistence type="inferred from homology"/>
<dbReference type="SUPFAM" id="SSF144122">
    <property type="entry name" value="Tim10-like"/>
    <property type="match status" value="1"/>
</dbReference>
<keyword evidence="1" id="KW-0472">Membrane</keyword>
<reference evidence="3 4" key="1">
    <citation type="journal article" date="2005" name="Science">
        <title>Genome sequence of Theileria parva, a bovine pathogen that transforms lymphocytes.</title>
        <authorList>
            <person name="Gardner M.J."/>
            <person name="Bishop R."/>
            <person name="Shah T."/>
            <person name="de Villiers E.P."/>
            <person name="Carlton J.M."/>
            <person name="Hall N."/>
            <person name="Ren Q."/>
            <person name="Paulsen I.T."/>
            <person name="Pain A."/>
            <person name="Berriman M."/>
            <person name="Wilson R.J.M."/>
            <person name="Sato S."/>
            <person name="Ralph S.A."/>
            <person name="Mann D.J."/>
            <person name="Xiong Z."/>
            <person name="Shallom S.J."/>
            <person name="Weidman J."/>
            <person name="Jiang L."/>
            <person name="Lynn J."/>
            <person name="Weaver B."/>
            <person name="Shoaibi A."/>
            <person name="Domingo A.R."/>
            <person name="Wasawo D."/>
            <person name="Crabtree J."/>
            <person name="Wortman J.R."/>
            <person name="Haas B."/>
            <person name="Angiuoli S.V."/>
            <person name="Creasy T.H."/>
            <person name="Lu C."/>
            <person name="Suh B."/>
            <person name="Silva J.C."/>
            <person name="Utterback T.R."/>
            <person name="Feldblyum T.V."/>
            <person name="Pertea M."/>
            <person name="Allen J."/>
            <person name="Nierman W.C."/>
            <person name="Taracha E.L.N."/>
            <person name="Salzberg S.L."/>
            <person name="White O.R."/>
            <person name="Fitzhugh H.A."/>
            <person name="Morzaria S."/>
            <person name="Venter J.C."/>
            <person name="Fraser C.M."/>
            <person name="Nene V."/>
        </authorList>
    </citation>
    <scope>NUCLEOTIDE SEQUENCE [LARGE SCALE GENOMIC DNA]</scope>
    <source>
        <strain evidence="3 4">Muguga</strain>
    </source>
</reference>
<keyword evidence="1" id="KW-0811">Translocation</keyword>
<comment type="subcellular location">
    <subcellularLocation>
        <location evidence="1">Mitochondrion inner membrane</location>
        <topology evidence="1">Peripheral membrane protein</topology>
        <orientation evidence="1">Intermembrane side</orientation>
    </subcellularLocation>
</comment>
<dbReference type="RefSeq" id="XP_762860.1">
    <property type="nucleotide sequence ID" value="XM_757767.1"/>
</dbReference>
<dbReference type="eggNOG" id="ENOG502SYVS">
    <property type="taxonomic scope" value="Eukaryota"/>
</dbReference>
<dbReference type="InParanoid" id="Q4MYV5"/>
<keyword evidence="4" id="KW-1185">Reference proteome</keyword>
<dbReference type="InterPro" id="IPR004217">
    <property type="entry name" value="Tim10-like"/>
</dbReference>
<dbReference type="GO" id="GO:0005743">
    <property type="term" value="C:mitochondrial inner membrane"/>
    <property type="evidence" value="ECO:0007669"/>
    <property type="project" value="UniProtKB-SubCell"/>
</dbReference>
<evidence type="ECO:0000256" key="1">
    <source>
        <dbReference type="RuleBase" id="RU367043"/>
    </source>
</evidence>
<dbReference type="STRING" id="5875.Q4MYV5"/>
<accession>Q4MYV5</accession>
<evidence type="ECO:0000259" key="2">
    <source>
        <dbReference type="Pfam" id="PF02953"/>
    </source>
</evidence>